<name>A0AAU9UPX6_EUPED</name>
<dbReference type="GO" id="GO:0003677">
    <property type="term" value="F:DNA binding"/>
    <property type="evidence" value="ECO:0007669"/>
    <property type="project" value="UniProtKB-KW"/>
</dbReference>
<evidence type="ECO:0000313" key="4">
    <source>
        <dbReference type="Proteomes" id="UP001153954"/>
    </source>
</evidence>
<gene>
    <name evidence="3" type="ORF">EEDITHA_LOCUS15984</name>
</gene>
<dbReference type="EMBL" id="CAKOGL010000023">
    <property type="protein sequence ID" value="CAH2101203.1"/>
    <property type="molecule type" value="Genomic_DNA"/>
</dbReference>
<dbReference type="Pfam" id="PF03221">
    <property type="entry name" value="HTH_Tnp_Tc5"/>
    <property type="match status" value="1"/>
</dbReference>
<protein>
    <recommendedName>
        <fullName evidence="2">HTH CENPB-type domain-containing protein</fullName>
    </recommendedName>
</protein>
<keyword evidence="4" id="KW-1185">Reference proteome</keyword>
<sequence length="115" mass="13054">MPRNCVRKTLRGPGPKLITLRQHLLSGKLKVPLGTQPIFTKEEEKKLIIHIKKLEKFGFAPERKAVKEMAYQLALKLDKKAAFSQALGKAGDVWFTGFLKRNPQLSQRKSEGIWG</sequence>
<organism evidence="3 4">
    <name type="scientific">Euphydryas editha</name>
    <name type="common">Edith's checkerspot</name>
    <dbReference type="NCBI Taxonomy" id="104508"/>
    <lineage>
        <taxon>Eukaryota</taxon>
        <taxon>Metazoa</taxon>
        <taxon>Ecdysozoa</taxon>
        <taxon>Arthropoda</taxon>
        <taxon>Hexapoda</taxon>
        <taxon>Insecta</taxon>
        <taxon>Pterygota</taxon>
        <taxon>Neoptera</taxon>
        <taxon>Endopterygota</taxon>
        <taxon>Lepidoptera</taxon>
        <taxon>Glossata</taxon>
        <taxon>Ditrysia</taxon>
        <taxon>Papilionoidea</taxon>
        <taxon>Nymphalidae</taxon>
        <taxon>Nymphalinae</taxon>
        <taxon>Euphydryas</taxon>
    </lineage>
</organism>
<dbReference type="AlphaFoldDB" id="A0AAU9UPX6"/>
<feature type="domain" description="HTH CENPB-type" evidence="2">
    <location>
        <begin position="41"/>
        <end position="108"/>
    </location>
</feature>
<proteinExistence type="predicted"/>
<accession>A0AAU9UPX6</accession>
<comment type="caution">
    <text evidence="3">The sequence shown here is derived from an EMBL/GenBank/DDBJ whole genome shotgun (WGS) entry which is preliminary data.</text>
</comment>
<keyword evidence="1" id="KW-0238">DNA-binding</keyword>
<dbReference type="Proteomes" id="UP001153954">
    <property type="component" value="Unassembled WGS sequence"/>
</dbReference>
<reference evidence="3" key="1">
    <citation type="submission" date="2022-03" db="EMBL/GenBank/DDBJ databases">
        <authorList>
            <person name="Tunstrom K."/>
        </authorList>
    </citation>
    <scope>NUCLEOTIDE SEQUENCE</scope>
</reference>
<evidence type="ECO:0000313" key="3">
    <source>
        <dbReference type="EMBL" id="CAH2101203.1"/>
    </source>
</evidence>
<dbReference type="InterPro" id="IPR006600">
    <property type="entry name" value="HTH_CenpB_DNA-bd_dom"/>
</dbReference>
<evidence type="ECO:0000256" key="1">
    <source>
        <dbReference type="ARBA" id="ARBA00023125"/>
    </source>
</evidence>
<evidence type="ECO:0000259" key="2">
    <source>
        <dbReference type="Pfam" id="PF03221"/>
    </source>
</evidence>